<comment type="caution">
    <text evidence="4">The sequence shown here is derived from an EMBL/GenBank/DDBJ whole genome shotgun (WGS) entry which is preliminary data.</text>
</comment>
<accession>A0A0W0GA55</accession>
<feature type="transmembrane region" description="Helical" evidence="2">
    <location>
        <begin position="159"/>
        <end position="180"/>
    </location>
</feature>
<name>A0A0W0GA55_MONRR</name>
<feature type="compositionally biased region" description="Polar residues" evidence="1">
    <location>
        <begin position="228"/>
        <end position="239"/>
    </location>
</feature>
<evidence type="ECO:0000256" key="1">
    <source>
        <dbReference type="SAM" id="MobiDB-lite"/>
    </source>
</evidence>
<evidence type="ECO:0000256" key="3">
    <source>
        <dbReference type="SAM" id="SignalP"/>
    </source>
</evidence>
<keyword evidence="2" id="KW-0472">Membrane</keyword>
<evidence type="ECO:0000313" key="5">
    <source>
        <dbReference type="Proteomes" id="UP000054988"/>
    </source>
</evidence>
<evidence type="ECO:0000256" key="2">
    <source>
        <dbReference type="SAM" id="Phobius"/>
    </source>
</evidence>
<dbReference type="EMBL" id="LATX01000697">
    <property type="protein sequence ID" value="KTB45452.1"/>
    <property type="molecule type" value="Genomic_DNA"/>
</dbReference>
<evidence type="ECO:0000313" key="4">
    <source>
        <dbReference type="EMBL" id="KTB45452.1"/>
    </source>
</evidence>
<feature type="region of interest" description="Disordered" evidence="1">
    <location>
        <begin position="228"/>
        <end position="264"/>
    </location>
</feature>
<feature type="compositionally biased region" description="Basic and acidic residues" evidence="1">
    <location>
        <begin position="243"/>
        <end position="254"/>
    </location>
</feature>
<gene>
    <name evidence="4" type="ORF">WG66_1965</name>
</gene>
<feature type="signal peptide" evidence="3">
    <location>
        <begin position="1"/>
        <end position="21"/>
    </location>
</feature>
<dbReference type="AlphaFoldDB" id="A0A0W0GA55"/>
<keyword evidence="2" id="KW-1133">Transmembrane helix</keyword>
<feature type="chain" id="PRO_5006902512" evidence="3">
    <location>
        <begin position="22"/>
        <end position="264"/>
    </location>
</feature>
<keyword evidence="2" id="KW-0812">Transmembrane</keyword>
<reference evidence="4 5" key="1">
    <citation type="submission" date="2015-12" db="EMBL/GenBank/DDBJ databases">
        <title>Draft genome sequence of Moniliophthora roreri, the causal agent of frosty pod rot of cacao.</title>
        <authorList>
            <person name="Aime M.C."/>
            <person name="Diaz-Valderrama J.R."/>
            <person name="Kijpornyongpan T."/>
            <person name="Phillips-Mora W."/>
        </authorList>
    </citation>
    <scope>NUCLEOTIDE SEQUENCE [LARGE SCALE GENOMIC DNA]</scope>
    <source>
        <strain evidence="4 5">MCA 2952</strain>
    </source>
</reference>
<sequence>MYLSFRLLFFWALLCYFEAFAFVIQAPTPIAAFQQFNWTWEPKDLVFNIGIWLVKDSENCSNAVALNNDFLSGLQPVVFQIGLADVRPEDGGNLKGKESLKVFDGFTGNATLCAYSYSLTQPTEESYSFFSDIKFLALERITIRYTTPNSSSSNLSGGGVAGIVLGIVGFALSAGLYLVYPRFRKRKHINTFHRERMVRVQDALPSMRASSPTVRDTVTVIPKEYISQTQSTSADQSFSALPGEKEELGPKSDIEDGLVPLRKD</sequence>
<protein>
    <submittedName>
        <fullName evidence="4">Uncharacterized protein</fullName>
    </submittedName>
</protein>
<organism evidence="4 5">
    <name type="scientific">Moniliophthora roreri</name>
    <name type="common">Frosty pod rot fungus</name>
    <name type="synonym">Monilia roreri</name>
    <dbReference type="NCBI Taxonomy" id="221103"/>
    <lineage>
        <taxon>Eukaryota</taxon>
        <taxon>Fungi</taxon>
        <taxon>Dikarya</taxon>
        <taxon>Basidiomycota</taxon>
        <taxon>Agaricomycotina</taxon>
        <taxon>Agaricomycetes</taxon>
        <taxon>Agaricomycetidae</taxon>
        <taxon>Agaricales</taxon>
        <taxon>Marasmiineae</taxon>
        <taxon>Marasmiaceae</taxon>
        <taxon>Moniliophthora</taxon>
    </lineage>
</organism>
<keyword evidence="3" id="KW-0732">Signal</keyword>
<proteinExistence type="predicted"/>
<dbReference type="Proteomes" id="UP000054988">
    <property type="component" value="Unassembled WGS sequence"/>
</dbReference>